<dbReference type="Pfam" id="PF07784">
    <property type="entry name" value="DUF1622"/>
    <property type="match status" value="1"/>
</dbReference>
<dbReference type="InterPro" id="IPR012427">
    <property type="entry name" value="DUF1622"/>
</dbReference>
<proteinExistence type="predicted"/>
<evidence type="ECO:0000256" key="1">
    <source>
        <dbReference type="SAM" id="Phobius"/>
    </source>
</evidence>
<gene>
    <name evidence="2" type="ORF">SAMN06296416_10326</name>
</gene>
<dbReference type="AlphaFoldDB" id="A0A286D5P8"/>
<keyword evidence="1" id="KW-1133">Transmembrane helix</keyword>
<keyword evidence="1" id="KW-0812">Transmembrane</keyword>
<protein>
    <submittedName>
        <fullName evidence="2">Uncharacterized membrane protein</fullName>
    </submittedName>
</protein>
<sequence length="122" mass="13532">METLEKLLIEATEFAVLFIDALVLLAIVAATARAAWEMLRLAARSRSGQRGDFRPIWLDYARWLVAALTLQIGADILESSIAPSWQAIAQLGAIAAIRTFLNYFLERDIREVAGDMPRENAG</sequence>
<evidence type="ECO:0000313" key="2">
    <source>
        <dbReference type="EMBL" id="SOD53967.1"/>
    </source>
</evidence>
<evidence type="ECO:0000313" key="3">
    <source>
        <dbReference type="Proteomes" id="UP000219374"/>
    </source>
</evidence>
<dbReference type="RefSeq" id="WP_097121362.1">
    <property type="nucleotide sequence ID" value="NZ_OCND01000003.1"/>
</dbReference>
<dbReference type="EMBL" id="OCND01000003">
    <property type="protein sequence ID" value="SOD53967.1"/>
    <property type="molecule type" value="Genomic_DNA"/>
</dbReference>
<keyword evidence="1" id="KW-0472">Membrane</keyword>
<organism evidence="2 3">
    <name type="scientific">Pseudoxanthomonas wuyuanensis</name>
    <dbReference type="NCBI Taxonomy" id="1073196"/>
    <lineage>
        <taxon>Bacteria</taxon>
        <taxon>Pseudomonadati</taxon>
        <taxon>Pseudomonadota</taxon>
        <taxon>Gammaproteobacteria</taxon>
        <taxon>Lysobacterales</taxon>
        <taxon>Lysobacteraceae</taxon>
        <taxon>Pseudoxanthomonas</taxon>
    </lineage>
</organism>
<name>A0A286D5P8_9GAMM</name>
<reference evidence="2 3" key="1">
    <citation type="submission" date="2017-09" db="EMBL/GenBank/DDBJ databases">
        <authorList>
            <person name="Ehlers B."/>
            <person name="Leendertz F.H."/>
        </authorList>
    </citation>
    <scope>NUCLEOTIDE SEQUENCE [LARGE SCALE GENOMIC DNA]</scope>
    <source>
        <strain evidence="2 3">CGMCC 1.10978</strain>
    </source>
</reference>
<dbReference type="PANTHER" id="PTHR38468">
    <property type="entry name" value="SLL0939 PROTEIN"/>
    <property type="match status" value="1"/>
</dbReference>
<accession>A0A286D5P8</accession>
<dbReference type="OrthoDB" id="9812897at2"/>
<dbReference type="Proteomes" id="UP000219374">
    <property type="component" value="Unassembled WGS sequence"/>
</dbReference>
<keyword evidence="3" id="KW-1185">Reference proteome</keyword>
<dbReference type="PANTHER" id="PTHR38468:SF1">
    <property type="entry name" value="SLL0939 PROTEIN"/>
    <property type="match status" value="1"/>
</dbReference>
<feature type="transmembrane region" description="Helical" evidence="1">
    <location>
        <begin position="14"/>
        <end position="36"/>
    </location>
</feature>